<gene>
    <name evidence="2" type="ORF">ABL78_5204</name>
</gene>
<evidence type="ECO:0000313" key="3">
    <source>
        <dbReference type="Proteomes" id="UP000038009"/>
    </source>
</evidence>
<protein>
    <submittedName>
        <fullName evidence="2">None</fullName>
    </submittedName>
</protein>
<keyword evidence="1" id="KW-0175">Coiled coil</keyword>
<dbReference type="Proteomes" id="UP000038009">
    <property type="component" value="Unassembled WGS sequence"/>
</dbReference>
<proteinExistence type="predicted"/>
<comment type="caution">
    <text evidence="2">The sequence shown here is derived from an EMBL/GenBank/DDBJ whole genome shotgun (WGS) entry which is preliminary data.</text>
</comment>
<dbReference type="VEuPathDB" id="TriTrypDB:Lsey_0170_0010"/>
<dbReference type="OrthoDB" id="10668243at2759"/>
<evidence type="ECO:0000313" key="2">
    <source>
        <dbReference type="EMBL" id="KPI85717.1"/>
    </source>
</evidence>
<accession>A0A0N0P588</accession>
<reference evidence="2 3" key="1">
    <citation type="journal article" date="2015" name="PLoS Pathog.">
        <title>Leptomonas seymouri: Adaptations to the Dixenous Life Cycle Analyzed by Genome Sequencing, Transcriptome Profiling and Co-infection with Leishmania donovani.</title>
        <authorList>
            <person name="Kraeva N."/>
            <person name="Butenko A."/>
            <person name="Hlavacova J."/>
            <person name="Kostygov A."/>
            <person name="Myskova J."/>
            <person name="Grybchuk D."/>
            <person name="Lestinova T."/>
            <person name="Votypka J."/>
            <person name="Volf P."/>
            <person name="Opperdoes F."/>
            <person name="Flegontov P."/>
            <person name="Lukes J."/>
            <person name="Yurchenko V."/>
        </authorList>
    </citation>
    <scope>NUCLEOTIDE SEQUENCE [LARGE SCALE GENOMIC DNA]</scope>
    <source>
        <strain evidence="2 3">ATCC 30220</strain>
    </source>
</reference>
<sequence>MELRSLLVSSWELLILEFYRMRALEYDSLVRGVILRRELSARCVLLSAESVEFSQIFERERLNRRAVVAGGAWRINVDESVVGSRPAAVFLELKQLLEEEEDERELLQTQEVRTRRRSLASRAVSICGWQGVVESDREASVSQDTRSRCVRDRNRGAVGHDILERWVRFNR</sequence>
<organism evidence="2 3">
    <name type="scientific">Leptomonas seymouri</name>
    <dbReference type="NCBI Taxonomy" id="5684"/>
    <lineage>
        <taxon>Eukaryota</taxon>
        <taxon>Discoba</taxon>
        <taxon>Euglenozoa</taxon>
        <taxon>Kinetoplastea</taxon>
        <taxon>Metakinetoplastina</taxon>
        <taxon>Trypanosomatida</taxon>
        <taxon>Trypanosomatidae</taxon>
        <taxon>Leishmaniinae</taxon>
        <taxon>Leptomonas</taxon>
    </lineage>
</organism>
<feature type="coiled-coil region" evidence="1">
    <location>
        <begin position="90"/>
        <end position="117"/>
    </location>
</feature>
<evidence type="ECO:0000256" key="1">
    <source>
        <dbReference type="SAM" id="Coils"/>
    </source>
</evidence>
<dbReference type="EMBL" id="LJSK01000170">
    <property type="protein sequence ID" value="KPI85717.1"/>
    <property type="molecule type" value="Genomic_DNA"/>
</dbReference>
<keyword evidence="3" id="KW-1185">Reference proteome</keyword>
<dbReference type="AlphaFoldDB" id="A0A0N0P588"/>
<name>A0A0N0P588_LEPSE</name>